<evidence type="ECO:0000313" key="2">
    <source>
        <dbReference type="Proteomes" id="UP001356428"/>
    </source>
</evidence>
<evidence type="ECO:0000313" key="1">
    <source>
        <dbReference type="EMBL" id="WSB08543.1"/>
    </source>
</evidence>
<accession>A0ABZ1EWQ2</accession>
<dbReference type="Proteomes" id="UP001356428">
    <property type="component" value="Chromosome"/>
</dbReference>
<reference evidence="1 2" key="1">
    <citation type="submission" date="2022-10" db="EMBL/GenBank/DDBJ databases">
        <title>The complete genomes of actinobacterial strains from the NBC collection.</title>
        <authorList>
            <person name="Joergensen T.S."/>
            <person name="Alvarez Arevalo M."/>
            <person name="Sterndorff E.B."/>
            <person name="Faurdal D."/>
            <person name="Vuksanovic O."/>
            <person name="Mourched A.-S."/>
            <person name="Charusanti P."/>
            <person name="Shaw S."/>
            <person name="Blin K."/>
            <person name="Weber T."/>
        </authorList>
    </citation>
    <scope>NUCLEOTIDE SEQUENCE [LARGE SCALE GENOMIC DNA]</scope>
    <source>
        <strain evidence="1 2">NBC 01792</strain>
    </source>
</reference>
<dbReference type="InterPro" id="IPR045864">
    <property type="entry name" value="aa-tRNA-synth_II/BPL/LPL"/>
</dbReference>
<gene>
    <name evidence="1" type="ORF">OG849_15450</name>
</gene>
<protein>
    <recommendedName>
        <fullName evidence="3">Aminoacyl-transfer RNA synthetases class-II family profile domain-containing protein</fullName>
    </recommendedName>
</protein>
<keyword evidence="2" id="KW-1185">Reference proteome</keyword>
<organism evidence="1 2">
    <name type="scientific">Streptomyces cyaneofuscatus</name>
    <dbReference type="NCBI Taxonomy" id="66883"/>
    <lineage>
        <taxon>Bacteria</taxon>
        <taxon>Bacillati</taxon>
        <taxon>Actinomycetota</taxon>
        <taxon>Actinomycetes</taxon>
        <taxon>Kitasatosporales</taxon>
        <taxon>Streptomycetaceae</taxon>
        <taxon>Streptomyces</taxon>
    </lineage>
</organism>
<proteinExistence type="predicted"/>
<dbReference type="SUPFAM" id="SSF55681">
    <property type="entry name" value="Class II aaRS and biotin synthetases"/>
    <property type="match status" value="1"/>
</dbReference>
<dbReference type="EMBL" id="CP109083">
    <property type="protein sequence ID" value="WSB08543.1"/>
    <property type="molecule type" value="Genomic_DNA"/>
</dbReference>
<sequence>MTVTRSTRSTRSTRLTGSDGEQALAILGPQATALVKELDGIFTGWGLADGAEEISAPPLFPVTDLEKFDVYTNFPHLAWVAGLLELTDDQFKPVEGKFGPGAVTEARYGLPHATCYGAYLFHEGGQVADDSLVTLVNRCFRNEDHYSGLRRLASFQMREIVALGSFDHTQEVLTRFTGRIQAFAAALGIELGREAAGDPFFRNDSGRALMQKLSPVKYEFQYGDLAIASVNTHRNFFGERCSIRLDSGEHAYTSCVAFGLERWLAVLTEHFDADLDAALDAVRSAALDAVRAAALDAVRTAAPSTPAPAAAEPS</sequence>
<dbReference type="Gene3D" id="3.30.930.10">
    <property type="entry name" value="Bira Bifunctional Protein, Domain 2"/>
    <property type="match status" value="1"/>
</dbReference>
<dbReference type="RefSeq" id="WP_326705080.1">
    <property type="nucleotide sequence ID" value="NZ_CP109083.1"/>
</dbReference>
<evidence type="ECO:0008006" key="3">
    <source>
        <dbReference type="Google" id="ProtNLM"/>
    </source>
</evidence>
<name>A0ABZ1EWQ2_9ACTN</name>